<dbReference type="eggNOG" id="COG0308">
    <property type="taxonomic scope" value="Bacteria"/>
</dbReference>
<dbReference type="NCBIfam" id="NF040521">
    <property type="entry name" value="C45_proenzyme"/>
    <property type="match status" value="1"/>
</dbReference>
<keyword evidence="2" id="KW-0378">Hydrolase</keyword>
<feature type="chain" id="PRO_5002907278" description="Peptidase C45" evidence="6">
    <location>
        <begin position="25"/>
        <end position="481"/>
    </location>
</feature>
<dbReference type="AlphaFoldDB" id="C1F112"/>
<evidence type="ECO:0000256" key="4">
    <source>
        <dbReference type="ARBA" id="ARBA00023098"/>
    </source>
</evidence>
<keyword evidence="4" id="KW-0443">Lipid metabolism</keyword>
<proteinExistence type="predicted"/>
<reference evidence="7 8" key="1">
    <citation type="journal article" date="2009" name="Appl. Environ. Microbiol.">
        <title>Three genomes from the phylum Acidobacteria provide insight into the lifestyles of these microorganisms in soils.</title>
        <authorList>
            <person name="Ward N.L."/>
            <person name="Challacombe J.F."/>
            <person name="Janssen P.H."/>
            <person name="Henrissat B."/>
            <person name="Coutinho P.M."/>
            <person name="Wu M."/>
            <person name="Xie G."/>
            <person name="Haft D.H."/>
            <person name="Sait M."/>
            <person name="Badger J."/>
            <person name="Barabote R.D."/>
            <person name="Bradley B."/>
            <person name="Brettin T.S."/>
            <person name="Brinkac L.M."/>
            <person name="Bruce D."/>
            <person name="Creasy T."/>
            <person name="Daugherty S.C."/>
            <person name="Davidsen T.M."/>
            <person name="DeBoy R.T."/>
            <person name="Detter J.C."/>
            <person name="Dodson R.J."/>
            <person name="Durkin A.S."/>
            <person name="Ganapathy A."/>
            <person name="Gwinn-Giglio M."/>
            <person name="Han C.S."/>
            <person name="Khouri H."/>
            <person name="Kiss H."/>
            <person name="Kothari S.P."/>
            <person name="Madupu R."/>
            <person name="Nelson K.E."/>
            <person name="Nelson W.C."/>
            <person name="Paulsen I."/>
            <person name="Penn K."/>
            <person name="Ren Q."/>
            <person name="Rosovitz M.J."/>
            <person name="Selengut J.D."/>
            <person name="Shrivastava S."/>
            <person name="Sullivan S.A."/>
            <person name="Tapia R."/>
            <person name="Thompson L.S."/>
            <person name="Watkins K.L."/>
            <person name="Yang Q."/>
            <person name="Yu C."/>
            <person name="Zafar N."/>
            <person name="Zhou L."/>
            <person name="Kuske C.R."/>
        </authorList>
    </citation>
    <scope>NUCLEOTIDE SEQUENCE [LARGE SCALE GENOMIC DNA]</scope>
    <source>
        <strain evidence="8">ATCC 51196 / DSM 11244 / BCRC 80197 / JCM 7670 / NBRC 15755 / NCIMB 13165 / 161</strain>
    </source>
</reference>
<dbReference type="PANTHER" id="PTHR12370">
    <property type="entry name" value="PHOSPHOLIPASE B-RELATED"/>
    <property type="match status" value="1"/>
</dbReference>
<name>C1F112_ACIC5</name>
<feature type="signal peptide" evidence="6">
    <location>
        <begin position="1"/>
        <end position="24"/>
    </location>
</feature>
<dbReference type="HOGENOM" id="CLU_034532_0_0_0"/>
<keyword evidence="1 6" id="KW-0732">Signal</keyword>
<evidence type="ECO:0000313" key="7">
    <source>
        <dbReference type="EMBL" id="ACO32224.1"/>
    </source>
</evidence>
<evidence type="ECO:0000256" key="3">
    <source>
        <dbReference type="ARBA" id="ARBA00022963"/>
    </source>
</evidence>
<sequence length="481" mass="53523">MIVRLCRSLLFATLLASLAGAALAAPAAATSGAKDPRLAGAYRFQQNGWTYVHLQGTPEAIGFQHGYLLAPQIEDFARTLRVEEAHATPAYPWTFYRQTARTILWPHINAEYRAELKGIAEGVEARGGHLDLWDIVAMNGNIEIGEYYIPWLKLQKHQPVTPKAPGRCSAFIATGDWTKGGQIVIAHNNWTNYADGERWTIIFDIQPAHGYRMIMDGAPGLITSEDDFGVNSDGLMITETTISGFVGWKSDAIPEFVRARQAMQYAGSIDQYAAIMEKGNNGGYANDWLIGDRKTGEIGYLELGLKHVKLWKKKNGYFVSANFARDPALIRDETIGYDPADMSSSPNARHVRWLQLMKQYKGRIDVSLAEQFLGDHYDSWEKKVDPDERTLCGHIDRSPRGVPVWGDPPFFPEGAVQGKATDSAMAARMQLVAHAGHPGGHSFYVKPFLAAHPQFNWEKPVLRDMIAYPWTPFTSGERAGK</sequence>
<evidence type="ECO:0000256" key="2">
    <source>
        <dbReference type="ARBA" id="ARBA00022801"/>
    </source>
</evidence>
<keyword evidence="3" id="KW-0442">Lipid degradation</keyword>
<accession>C1F112</accession>
<dbReference type="GO" id="GO:0004620">
    <property type="term" value="F:phospholipase activity"/>
    <property type="evidence" value="ECO:0007669"/>
    <property type="project" value="InterPro"/>
</dbReference>
<dbReference type="RefSeq" id="WP_012680903.1">
    <property type="nucleotide sequence ID" value="NC_012483.1"/>
</dbReference>
<dbReference type="GO" id="GO:0009395">
    <property type="term" value="P:phospholipid catabolic process"/>
    <property type="evidence" value="ECO:0007669"/>
    <property type="project" value="TreeGrafter"/>
</dbReference>
<organism evidence="7 8">
    <name type="scientific">Acidobacterium capsulatum (strain ATCC 51196 / DSM 11244 / BCRC 80197 / JCM 7670 / NBRC 15755 / NCIMB 13165 / 161)</name>
    <dbReference type="NCBI Taxonomy" id="240015"/>
    <lineage>
        <taxon>Bacteria</taxon>
        <taxon>Pseudomonadati</taxon>
        <taxon>Acidobacteriota</taxon>
        <taxon>Terriglobia</taxon>
        <taxon>Terriglobales</taxon>
        <taxon>Acidobacteriaceae</taxon>
        <taxon>Acidobacterium</taxon>
    </lineage>
</organism>
<dbReference type="EMBL" id="CP001472">
    <property type="protein sequence ID" value="ACO32224.1"/>
    <property type="molecule type" value="Genomic_DNA"/>
</dbReference>
<dbReference type="KEGG" id="aca:ACP_0512"/>
<evidence type="ECO:0008006" key="9">
    <source>
        <dbReference type="Google" id="ProtNLM"/>
    </source>
</evidence>
<dbReference type="Gene3D" id="3.60.60.30">
    <property type="match status" value="1"/>
</dbReference>
<gene>
    <name evidence="7" type="ordered locus">ACP_0512</name>
</gene>
<dbReference type="Pfam" id="PF04916">
    <property type="entry name" value="Phospholip_B"/>
    <property type="match status" value="1"/>
</dbReference>
<keyword evidence="8" id="KW-1185">Reference proteome</keyword>
<evidence type="ECO:0000256" key="5">
    <source>
        <dbReference type="ARBA" id="ARBA00023180"/>
    </source>
</evidence>
<dbReference type="InterPro" id="IPR007000">
    <property type="entry name" value="PLipase_B-like"/>
</dbReference>
<dbReference type="InterPro" id="IPR047794">
    <property type="entry name" value="C45_proenzyme-like"/>
</dbReference>
<evidence type="ECO:0000313" key="8">
    <source>
        <dbReference type="Proteomes" id="UP000002207"/>
    </source>
</evidence>
<dbReference type="PANTHER" id="PTHR12370:SF3">
    <property type="entry name" value="PHOSPHOLIPASE B-LIKE 2-RELATED"/>
    <property type="match status" value="1"/>
</dbReference>
<keyword evidence="5" id="KW-0325">Glycoprotein</keyword>
<dbReference type="STRING" id="240015.ACP_0512"/>
<evidence type="ECO:0000256" key="6">
    <source>
        <dbReference type="SAM" id="SignalP"/>
    </source>
</evidence>
<dbReference type="GO" id="GO:0005576">
    <property type="term" value="C:extracellular region"/>
    <property type="evidence" value="ECO:0007669"/>
    <property type="project" value="TreeGrafter"/>
</dbReference>
<dbReference type="Proteomes" id="UP000002207">
    <property type="component" value="Chromosome"/>
</dbReference>
<protein>
    <recommendedName>
        <fullName evidence="9">Peptidase C45</fullName>
    </recommendedName>
</protein>
<dbReference type="InParanoid" id="C1F112"/>
<evidence type="ECO:0000256" key="1">
    <source>
        <dbReference type="ARBA" id="ARBA00022729"/>
    </source>
</evidence>